<organism evidence="5 6">
    <name type="scientific">Taxus chinensis</name>
    <name type="common">Chinese yew</name>
    <name type="synonym">Taxus wallichiana var. chinensis</name>
    <dbReference type="NCBI Taxonomy" id="29808"/>
    <lineage>
        <taxon>Eukaryota</taxon>
        <taxon>Viridiplantae</taxon>
        <taxon>Streptophyta</taxon>
        <taxon>Embryophyta</taxon>
        <taxon>Tracheophyta</taxon>
        <taxon>Spermatophyta</taxon>
        <taxon>Pinopsida</taxon>
        <taxon>Pinidae</taxon>
        <taxon>Conifers II</taxon>
        <taxon>Cupressales</taxon>
        <taxon>Taxaceae</taxon>
        <taxon>Taxus</taxon>
    </lineage>
</organism>
<accession>A0AA38G3F7</accession>
<feature type="non-terminal residue" evidence="5">
    <location>
        <position position="298"/>
    </location>
</feature>
<name>A0AA38G3F7_TAXCH</name>
<gene>
    <name evidence="5" type="ORF">KI387_024596</name>
</gene>
<evidence type="ECO:0000256" key="1">
    <source>
        <dbReference type="ARBA" id="ARBA00006484"/>
    </source>
</evidence>
<evidence type="ECO:0000313" key="6">
    <source>
        <dbReference type="Proteomes" id="UP000824469"/>
    </source>
</evidence>
<sequence>WWTSHTLAVVTGANKGIGFEIVRQLAENGLKVVLTARDADRGLTATETLHNQGLNNVVFRQLDIQSSNSVYNFASWLEDNYGGLDILVNNAAIFGCTIDKEDAIHAAQVSEMQHDLINDPNFAKAFKTNYEMSKNCIEINYYGTKRITEALLPLFRSDGRVVNVSSESGLLRLLKNESLREQLSDDSEITEELIDHMIEMFLDDMKTGELEGKGWPCFTPQYAVSKIALNVYARLVAQEQESRVYVNNVHPGAVQTDMSDYMGNLTPSQGAESCVMVALLPPGGPSGQFYLMKEHHSF</sequence>
<dbReference type="AlphaFoldDB" id="A0AA38G3F7"/>
<keyword evidence="6" id="KW-1185">Reference proteome</keyword>
<evidence type="ECO:0000256" key="4">
    <source>
        <dbReference type="RuleBase" id="RU000363"/>
    </source>
</evidence>
<dbReference type="Proteomes" id="UP000824469">
    <property type="component" value="Unassembled WGS sequence"/>
</dbReference>
<dbReference type="PRINTS" id="PR00080">
    <property type="entry name" value="SDRFAMILY"/>
</dbReference>
<dbReference type="OMA" id="GAESCVM"/>
<comment type="similarity">
    <text evidence="1 4">Belongs to the short-chain dehydrogenases/reductases (SDR) family.</text>
</comment>
<dbReference type="InterPro" id="IPR002347">
    <property type="entry name" value="SDR_fam"/>
</dbReference>
<dbReference type="EMBL" id="JAHRHJ020000005">
    <property type="protein sequence ID" value="KAH9315969.1"/>
    <property type="molecule type" value="Genomic_DNA"/>
</dbReference>
<evidence type="ECO:0000313" key="5">
    <source>
        <dbReference type="EMBL" id="KAH9315969.1"/>
    </source>
</evidence>
<keyword evidence="2" id="KW-0521">NADP</keyword>
<dbReference type="GO" id="GO:0016020">
    <property type="term" value="C:membrane"/>
    <property type="evidence" value="ECO:0007669"/>
    <property type="project" value="TreeGrafter"/>
</dbReference>
<evidence type="ECO:0000256" key="3">
    <source>
        <dbReference type="ARBA" id="ARBA00023002"/>
    </source>
</evidence>
<dbReference type="InterPro" id="IPR036291">
    <property type="entry name" value="NAD(P)-bd_dom_sf"/>
</dbReference>
<dbReference type="SUPFAM" id="SSF51735">
    <property type="entry name" value="NAD(P)-binding Rossmann-fold domains"/>
    <property type="match status" value="1"/>
</dbReference>
<dbReference type="PRINTS" id="PR00081">
    <property type="entry name" value="GDHRDH"/>
</dbReference>
<evidence type="ECO:0000256" key="2">
    <source>
        <dbReference type="ARBA" id="ARBA00022857"/>
    </source>
</evidence>
<protein>
    <recommendedName>
        <fullName evidence="7">(+)-neomenthol dehydrogenase</fullName>
    </recommendedName>
</protein>
<dbReference type="Gene3D" id="3.40.50.720">
    <property type="entry name" value="NAD(P)-binding Rossmann-like Domain"/>
    <property type="match status" value="1"/>
</dbReference>
<dbReference type="Pfam" id="PF00106">
    <property type="entry name" value="adh_short"/>
    <property type="match status" value="1"/>
</dbReference>
<dbReference type="PANTHER" id="PTHR43490">
    <property type="entry name" value="(+)-NEOMENTHOL DEHYDROGENASE"/>
    <property type="match status" value="1"/>
</dbReference>
<dbReference type="PANTHER" id="PTHR43490:SF73">
    <property type="entry name" value="OS07G0685800 PROTEIN"/>
    <property type="match status" value="1"/>
</dbReference>
<dbReference type="GO" id="GO:0016491">
    <property type="term" value="F:oxidoreductase activity"/>
    <property type="evidence" value="ECO:0007669"/>
    <property type="project" value="UniProtKB-KW"/>
</dbReference>
<proteinExistence type="inferred from homology"/>
<evidence type="ECO:0008006" key="7">
    <source>
        <dbReference type="Google" id="ProtNLM"/>
    </source>
</evidence>
<reference evidence="5 6" key="1">
    <citation type="journal article" date="2021" name="Nat. Plants">
        <title>The Taxus genome provides insights into paclitaxel biosynthesis.</title>
        <authorList>
            <person name="Xiong X."/>
            <person name="Gou J."/>
            <person name="Liao Q."/>
            <person name="Li Y."/>
            <person name="Zhou Q."/>
            <person name="Bi G."/>
            <person name="Li C."/>
            <person name="Du R."/>
            <person name="Wang X."/>
            <person name="Sun T."/>
            <person name="Guo L."/>
            <person name="Liang H."/>
            <person name="Lu P."/>
            <person name="Wu Y."/>
            <person name="Zhang Z."/>
            <person name="Ro D.K."/>
            <person name="Shang Y."/>
            <person name="Huang S."/>
            <person name="Yan J."/>
        </authorList>
    </citation>
    <scope>NUCLEOTIDE SEQUENCE [LARGE SCALE GENOMIC DNA]</scope>
    <source>
        <strain evidence="5">Ta-2019</strain>
    </source>
</reference>
<keyword evidence="3" id="KW-0560">Oxidoreductase</keyword>
<comment type="caution">
    <text evidence="5">The sequence shown here is derived from an EMBL/GenBank/DDBJ whole genome shotgun (WGS) entry which is preliminary data.</text>
</comment>